<evidence type="ECO:0000313" key="1">
    <source>
        <dbReference type="EMBL" id="VFK42384.1"/>
    </source>
</evidence>
<sequence length="117" mass="12882">MRSAPPTDILLPSQRRQHPIARLALAGLVHGHDPEFQAYAARLVGEGNLGIHGHARIQPSLRIAFPALDTIGRLAALFLPSRIPEPLSWPHYAEERRGPEIPNGFHTVRLGTCSKSF</sequence>
<proteinExistence type="predicted"/>
<name>A0A450YLF9_9GAMM</name>
<reference evidence="1" key="1">
    <citation type="submission" date="2019-02" db="EMBL/GenBank/DDBJ databases">
        <authorList>
            <person name="Gruber-Vodicka R. H."/>
            <person name="Seah K. B. B."/>
        </authorList>
    </citation>
    <scope>NUCLEOTIDE SEQUENCE</scope>
    <source>
        <strain evidence="1">BECK_BZ125</strain>
    </source>
</reference>
<protein>
    <submittedName>
        <fullName evidence="1">Uncharacterized protein</fullName>
    </submittedName>
</protein>
<dbReference type="AlphaFoldDB" id="A0A450YLF9"/>
<gene>
    <name evidence="1" type="ORF">BECKTC1821E_GA0114239_101844</name>
</gene>
<accession>A0A450YLF9</accession>
<dbReference type="EMBL" id="CAADFT010000018">
    <property type="protein sequence ID" value="VFK42384.1"/>
    <property type="molecule type" value="Genomic_DNA"/>
</dbReference>
<organism evidence="1">
    <name type="scientific">Candidatus Kentrum sp. TC</name>
    <dbReference type="NCBI Taxonomy" id="2126339"/>
    <lineage>
        <taxon>Bacteria</taxon>
        <taxon>Pseudomonadati</taxon>
        <taxon>Pseudomonadota</taxon>
        <taxon>Gammaproteobacteria</taxon>
        <taxon>Candidatus Kentrum</taxon>
    </lineage>
</organism>